<dbReference type="Pfam" id="PF08551">
    <property type="entry name" value="DUF1751"/>
    <property type="match status" value="1"/>
</dbReference>
<evidence type="ECO:0008006" key="9">
    <source>
        <dbReference type="Google" id="ProtNLM"/>
    </source>
</evidence>
<evidence type="ECO:0000313" key="7">
    <source>
        <dbReference type="EMBL" id="GJJ72865.1"/>
    </source>
</evidence>
<organism evidence="7 8">
    <name type="scientific">Entomortierella parvispora</name>
    <dbReference type="NCBI Taxonomy" id="205924"/>
    <lineage>
        <taxon>Eukaryota</taxon>
        <taxon>Fungi</taxon>
        <taxon>Fungi incertae sedis</taxon>
        <taxon>Mucoromycota</taxon>
        <taxon>Mortierellomycotina</taxon>
        <taxon>Mortierellomycetes</taxon>
        <taxon>Mortierellales</taxon>
        <taxon>Mortierellaceae</taxon>
        <taxon>Entomortierella</taxon>
    </lineage>
</organism>
<evidence type="ECO:0000256" key="5">
    <source>
        <dbReference type="SAM" id="MobiDB-lite"/>
    </source>
</evidence>
<dbReference type="GO" id="GO:0005794">
    <property type="term" value="C:Golgi apparatus"/>
    <property type="evidence" value="ECO:0007669"/>
    <property type="project" value="TreeGrafter"/>
</dbReference>
<feature type="transmembrane region" description="Helical" evidence="6">
    <location>
        <begin position="149"/>
        <end position="170"/>
    </location>
</feature>
<dbReference type="FunFam" id="1.20.1540.10:FF:000004">
    <property type="entry name" value="Transmembrane protein 115"/>
    <property type="match status" value="1"/>
</dbReference>
<feature type="compositionally biased region" description="Low complexity" evidence="5">
    <location>
        <begin position="329"/>
        <end position="349"/>
    </location>
</feature>
<sequence>MTIMTSLDLLLRFRDLALSSADDGTGNPDSELSLIPLLAMVPVSSPYFFWTFATASFFERSLLQFLFNGAIMLGCGKYLERAWGSREFFKFLAITSVGTMIAIYATCLFEFVVRGREDLLYSTRAYGLTAVQAGFLIGFKQLVPEHLVTLYGIISVRVKTLPMIFALFMLFQSLVFQSQVQLLMGIYGLFISWIYARFFKTQDGVKGDRSETFSFASFFPEPVQPLVKSISNIVFGLFVSLHICSPVGYTTGGHHQILEDRLPGGMELPTTQPANLRAEAERRRALALKALDMRLHAAAGNSASLPGLSQKTFLGPTASSAGTPPPMAPSSSNTAAAASSSSTAASAPPVYEDKDVLFETTAMDENGSSNQ</sequence>
<dbReference type="Proteomes" id="UP000827284">
    <property type="component" value="Unassembled WGS sequence"/>
</dbReference>
<dbReference type="AlphaFoldDB" id="A0A9P3LWI6"/>
<evidence type="ECO:0000256" key="3">
    <source>
        <dbReference type="ARBA" id="ARBA00022989"/>
    </source>
</evidence>
<evidence type="ECO:0000256" key="1">
    <source>
        <dbReference type="ARBA" id="ARBA00004141"/>
    </source>
</evidence>
<protein>
    <recommendedName>
        <fullName evidence="9">Peptidase S54 rhomboid domain-containing protein</fullName>
    </recommendedName>
</protein>
<comment type="caution">
    <text evidence="7">The sequence shown here is derived from an EMBL/GenBank/DDBJ whole genome shotgun (WGS) entry which is preliminary data.</text>
</comment>
<feature type="region of interest" description="Disordered" evidence="5">
    <location>
        <begin position="306"/>
        <end position="371"/>
    </location>
</feature>
<dbReference type="SMART" id="SM01160">
    <property type="entry name" value="DUF1751"/>
    <property type="match status" value="1"/>
</dbReference>
<evidence type="ECO:0000256" key="2">
    <source>
        <dbReference type="ARBA" id="ARBA00022692"/>
    </source>
</evidence>
<feature type="transmembrane region" description="Helical" evidence="6">
    <location>
        <begin position="182"/>
        <end position="199"/>
    </location>
</feature>
<dbReference type="PANTHER" id="PTHR13377:SF3">
    <property type="entry name" value="TRANSMEMBRANE PROTEIN 115"/>
    <property type="match status" value="1"/>
</dbReference>
<evidence type="ECO:0000256" key="4">
    <source>
        <dbReference type="ARBA" id="ARBA00023136"/>
    </source>
</evidence>
<dbReference type="GO" id="GO:0006890">
    <property type="term" value="P:retrograde vesicle-mediated transport, Golgi to endoplasmic reticulum"/>
    <property type="evidence" value="ECO:0007669"/>
    <property type="project" value="InterPro"/>
</dbReference>
<keyword evidence="2 6" id="KW-0812">Transmembrane</keyword>
<dbReference type="InterPro" id="IPR013861">
    <property type="entry name" value="TMEM115/Pdh1/Rbl19"/>
</dbReference>
<reference evidence="7" key="1">
    <citation type="submission" date="2021-11" db="EMBL/GenBank/DDBJ databases">
        <authorList>
            <person name="Herlambang A."/>
            <person name="Guo Y."/>
            <person name="Takashima Y."/>
            <person name="Nishizawa T."/>
        </authorList>
    </citation>
    <scope>NUCLEOTIDE SEQUENCE</scope>
    <source>
        <strain evidence="7">E1425</strain>
    </source>
</reference>
<dbReference type="OrthoDB" id="73612at2759"/>
<keyword evidence="3 6" id="KW-1133">Transmembrane helix</keyword>
<feature type="transmembrane region" description="Helical" evidence="6">
    <location>
        <begin position="91"/>
        <end position="113"/>
    </location>
</feature>
<name>A0A9P3LWI6_9FUNG</name>
<dbReference type="Gene3D" id="1.20.1540.10">
    <property type="entry name" value="Rhomboid-like"/>
    <property type="match status" value="1"/>
</dbReference>
<evidence type="ECO:0000313" key="8">
    <source>
        <dbReference type="Proteomes" id="UP000827284"/>
    </source>
</evidence>
<accession>A0A9P3LWI6</accession>
<gene>
    <name evidence="7" type="ORF">EMPS_05223</name>
</gene>
<dbReference type="PANTHER" id="PTHR13377">
    <property type="entry name" value="PLACENTAL PROTEIN 6"/>
    <property type="match status" value="1"/>
</dbReference>
<dbReference type="SUPFAM" id="SSF144091">
    <property type="entry name" value="Rhomboid-like"/>
    <property type="match status" value="1"/>
</dbReference>
<keyword evidence="8" id="KW-1185">Reference proteome</keyword>
<dbReference type="InterPro" id="IPR035952">
    <property type="entry name" value="Rhomboid-like_sf"/>
</dbReference>
<comment type="subcellular location">
    <subcellularLocation>
        <location evidence="1">Membrane</location>
        <topology evidence="1">Multi-pass membrane protein</topology>
    </subcellularLocation>
</comment>
<dbReference type="EMBL" id="BQFW01000007">
    <property type="protein sequence ID" value="GJJ72865.1"/>
    <property type="molecule type" value="Genomic_DNA"/>
</dbReference>
<reference evidence="7" key="2">
    <citation type="journal article" date="2022" name="Microbiol. Resour. Announc.">
        <title>Whole-Genome Sequence of Entomortierella parvispora E1425, a Mucoromycotan Fungus Associated with Burkholderiaceae-Related Endosymbiotic Bacteria.</title>
        <authorList>
            <person name="Herlambang A."/>
            <person name="Guo Y."/>
            <person name="Takashima Y."/>
            <person name="Narisawa K."/>
            <person name="Ohta H."/>
            <person name="Nishizawa T."/>
        </authorList>
    </citation>
    <scope>NUCLEOTIDE SEQUENCE</scope>
    <source>
        <strain evidence="7">E1425</strain>
    </source>
</reference>
<evidence type="ECO:0000256" key="6">
    <source>
        <dbReference type="SAM" id="Phobius"/>
    </source>
</evidence>
<feature type="compositionally biased region" description="Polar residues" evidence="5">
    <location>
        <begin position="306"/>
        <end position="322"/>
    </location>
</feature>
<dbReference type="GO" id="GO:0016020">
    <property type="term" value="C:membrane"/>
    <property type="evidence" value="ECO:0007669"/>
    <property type="project" value="UniProtKB-SubCell"/>
</dbReference>
<proteinExistence type="predicted"/>
<keyword evidence="4 6" id="KW-0472">Membrane</keyword>